<dbReference type="InterPro" id="IPR013783">
    <property type="entry name" value="Ig-like_fold"/>
</dbReference>
<name>A0A9D1M1X1_9FIRM</name>
<evidence type="ECO:0000313" key="2">
    <source>
        <dbReference type="EMBL" id="HIU52016.1"/>
    </source>
</evidence>
<protein>
    <submittedName>
        <fullName evidence="2">Uncharacterized protein</fullName>
    </submittedName>
</protein>
<feature type="compositionally biased region" description="Low complexity" evidence="1">
    <location>
        <begin position="113"/>
        <end position="151"/>
    </location>
</feature>
<gene>
    <name evidence="2" type="ORF">IAB70_05300</name>
</gene>
<feature type="compositionally biased region" description="Basic and acidic residues" evidence="1">
    <location>
        <begin position="88"/>
        <end position="101"/>
    </location>
</feature>
<evidence type="ECO:0000256" key="1">
    <source>
        <dbReference type="SAM" id="MobiDB-lite"/>
    </source>
</evidence>
<dbReference type="AlphaFoldDB" id="A0A9D1M1X1"/>
<dbReference type="Proteomes" id="UP000824093">
    <property type="component" value="Unassembled WGS sequence"/>
</dbReference>
<organism evidence="2 3">
    <name type="scientific">Candidatus Merdicola faecigallinarum</name>
    <dbReference type="NCBI Taxonomy" id="2840862"/>
    <lineage>
        <taxon>Bacteria</taxon>
        <taxon>Bacillati</taxon>
        <taxon>Bacillota</taxon>
        <taxon>Clostridia</taxon>
        <taxon>Candidatus Merdicola</taxon>
    </lineage>
</organism>
<feature type="compositionally biased region" description="Acidic residues" evidence="1">
    <location>
        <begin position="102"/>
        <end position="112"/>
    </location>
</feature>
<accession>A0A9D1M1X1</accession>
<evidence type="ECO:0000313" key="3">
    <source>
        <dbReference type="Proteomes" id="UP000824093"/>
    </source>
</evidence>
<reference evidence="2" key="1">
    <citation type="submission" date="2020-10" db="EMBL/GenBank/DDBJ databases">
        <authorList>
            <person name="Gilroy R."/>
        </authorList>
    </citation>
    <scope>NUCLEOTIDE SEQUENCE</scope>
    <source>
        <strain evidence="2">CHK195-15760</strain>
    </source>
</reference>
<dbReference type="Gene3D" id="2.60.40.10">
    <property type="entry name" value="Immunoglobulins"/>
    <property type="match status" value="1"/>
</dbReference>
<proteinExistence type="predicted"/>
<dbReference type="EMBL" id="DVNH01000040">
    <property type="protein sequence ID" value="HIU52016.1"/>
    <property type="molecule type" value="Genomic_DNA"/>
</dbReference>
<reference evidence="2" key="2">
    <citation type="journal article" date="2021" name="PeerJ">
        <title>Extensive microbial diversity within the chicken gut microbiome revealed by metagenomics and culture.</title>
        <authorList>
            <person name="Gilroy R."/>
            <person name="Ravi A."/>
            <person name="Getino M."/>
            <person name="Pursley I."/>
            <person name="Horton D.L."/>
            <person name="Alikhan N.F."/>
            <person name="Baker D."/>
            <person name="Gharbi K."/>
            <person name="Hall N."/>
            <person name="Watson M."/>
            <person name="Adriaenssens E.M."/>
            <person name="Foster-Nyarko E."/>
            <person name="Jarju S."/>
            <person name="Secka A."/>
            <person name="Antonio M."/>
            <person name="Oren A."/>
            <person name="Chaudhuri R.R."/>
            <person name="La Ragione R."/>
            <person name="Hildebrand F."/>
            <person name="Pallen M.J."/>
        </authorList>
    </citation>
    <scope>NUCLEOTIDE SEQUENCE</scope>
    <source>
        <strain evidence="2">CHK195-15760</strain>
    </source>
</reference>
<comment type="caution">
    <text evidence="2">The sequence shown here is derived from an EMBL/GenBank/DDBJ whole genome shotgun (WGS) entry which is preliminary data.</text>
</comment>
<feature type="non-terminal residue" evidence="2">
    <location>
        <position position="1"/>
    </location>
</feature>
<sequence length="351" mass="39384">YKLDDRQYLVVGNSIRNDTGSIVTSKYLYVVIDKAGNTLLLNNQINAKTINPMIIETSSFQFDIAKEKLIIGDDEIDLKKIIGSTNEYKEKEKQEENKTEENDNNDDQDNDQNNDNYNNGQGQNNYPNNGQNSGTNGSSNSESDNNDMNINVGTGSNNKTPLAKSVSLRSAVATSSYIDIEYIVNDPENKYQTVYAFIESEGFEKTIALDKASRTYRVTDLEPNTEYTITLGYKEILEDNTVQDYVEDMLSVRTAKIDAVLTITKVKGSKVYFNFKMDPNYSFDAGKIKLYVDGEEQGLGVDINVSKAVTATGWNSSLEYTYGSEITLRLEEATHNGVQINNVIEAKFRNY</sequence>
<feature type="region of interest" description="Disordered" evidence="1">
    <location>
        <begin position="88"/>
        <end position="163"/>
    </location>
</feature>